<organism evidence="3 4">
    <name type="scientific">Enterococcus avium</name>
    <name type="common">Streptococcus avium</name>
    <dbReference type="NCBI Taxonomy" id="33945"/>
    <lineage>
        <taxon>Bacteria</taxon>
        <taxon>Bacillati</taxon>
        <taxon>Bacillota</taxon>
        <taxon>Bacilli</taxon>
        <taxon>Lactobacillales</taxon>
        <taxon>Enterococcaceae</taxon>
        <taxon>Enterococcus</taxon>
    </lineage>
</organism>
<dbReference type="PANTHER" id="PTHR30185:SF18">
    <property type="entry name" value="TRANSCRIPTIONAL REGULATOR MTLR"/>
    <property type="match status" value="1"/>
</dbReference>
<dbReference type="EMBL" id="PDXQ01000002">
    <property type="protein sequence ID" value="TRZ28504.1"/>
    <property type="molecule type" value="Genomic_DNA"/>
</dbReference>
<keyword evidence="2" id="KW-0804">Transcription</keyword>
<dbReference type="Proteomes" id="UP000316316">
    <property type="component" value="Unassembled WGS sequence"/>
</dbReference>
<evidence type="ECO:0000313" key="3">
    <source>
        <dbReference type="EMBL" id="TRZ28504.1"/>
    </source>
</evidence>
<dbReference type="PANTHER" id="PTHR30185">
    <property type="entry name" value="CRYPTIC BETA-GLUCOSIDE BGL OPERON ANTITERMINATOR"/>
    <property type="match status" value="1"/>
</dbReference>
<comment type="caution">
    <text evidence="3">The sequence shown here is derived from an EMBL/GenBank/DDBJ whole genome shotgun (WGS) entry which is preliminary data.</text>
</comment>
<gene>
    <name evidence="3" type="ORF">AUF17_17465</name>
</gene>
<protein>
    <submittedName>
        <fullName evidence="3">M protein trans-acting positive regulator</fullName>
    </submittedName>
</protein>
<name>A0A4P8KB33_ENTAV</name>
<dbReference type="RefSeq" id="WP_016179050.1">
    <property type="nucleotide sequence ID" value="NZ_CAAKOC010000207.1"/>
</dbReference>
<dbReference type="Pfam" id="PF05043">
    <property type="entry name" value="Mga"/>
    <property type="match status" value="1"/>
</dbReference>
<dbReference type="InterPro" id="IPR050661">
    <property type="entry name" value="BglG_antiterminators"/>
</dbReference>
<sequence length="513" mass="61039">MLDSFIKGQDQLVQQLFLYYYRSYQNSFSYKELIDELDITYPMLKHALDQVEAIQAGYPEFSIDRGSRTVTITFSEKFLLNKIRVNLTKETVPFIIWNAVFYQKFTSLDAFSQKNYLSRRTVQRQIAAFGPILDRYKIGLNLKKNDHLEGEEYRIRYFFHSFYWHVFDEIESNRPPITEKSASEIYQKITAYFPFIRHAAKERFINLLAVSVTRIKQGHVISEVPDSVRKFYNPFMAKGAFEEKLLLPFFEANFLFSKDLTKDELLYLYYMFTIGQSYPIDSMQKIQLQSPMFLSDYRRLIDDWISLVESQLKFQFGENEKKYLFVNATYVFSFLLSFGLSNQIDSFGDYLSVSEMEEEYHYLFAVLDDIAPKVKTDNPEWTEALKSNSFKYYTSQLLYYILMDYDIPIRVAIESKGRGIEEALQKQKLVRLSPRPIIMVRINEEPDVIISDYAIDLSKYFSSDVPYLFQWSEKQYLPDWVRVITFINEVRERKYARLLPKNVEEEQTSEHRR</sequence>
<proteinExistence type="predicted"/>
<accession>A0A4P8KB33</accession>
<dbReference type="AlphaFoldDB" id="A0A4P8KB33"/>
<keyword evidence="1" id="KW-0805">Transcription regulation</keyword>
<dbReference type="InterPro" id="IPR007737">
    <property type="entry name" value="Mga_HTH"/>
</dbReference>
<evidence type="ECO:0000256" key="1">
    <source>
        <dbReference type="ARBA" id="ARBA00023015"/>
    </source>
</evidence>
<evidence type="ECO:0000313" key="4">
    <source>
        <dbReference type="Proteomes" id="UP000316316"/>
    </source>
</evidence>
<reference evidence="3 4" key="1">
    <citation type="submission" date="2017-10" db="EMBL/GenBank/DDBJ databases">
        <title>FDA dAtabase for Regulatory Grade micrObial Sequences (FDA-ARGOS): Supporting development and validation of Infectious Disease Dx tests.</title>
        <authorList>
            <person name="Campos J."/>
            <person name="Goldberg B."/>
            <person name="Tallon L.J."/>
            <person name="Sadzewicz L."/>
            <person name="Sengamalay N."/>
            <person name="Ott S."/>
            <person name="Godinez A."/>
            <person name="Nagaraj S."/>
            <person name="Vyas G."/>
            <person name="Aluvathingal J."/>
            <person name="Nadendla S."/>
            <person name="Geyer C."/>
            <person name="Nandy P."/>
            <person name="Hobson J."/>
            <person name="Sichtig H."/>
        </authorList>
    </citation>
    <scope>NUCLEOTIDE SEQUENCE [LARGE SCALE GENOMIC DNA]</scope>
    <source>
        <strain evidence="3 4">FDAARGOS_185</strain>
    </source>
</reference>
<evidence type="ECO:0000256" key="2">
    <source>
        <dbReference type="ARBA" id="ARBA00023163"/>
    </source>
</evidence>